<dbReference type="GO" id="GO:0005509">
    <property type="term" value="F:calcium ion binding"/>
    <property type="evidence" value="ECO:0007669"/>
    <property type="project" value="InterPro"/>
</dbReference>
<protein>
    <recommendedName>
        <fullName evidence="21">Nidogen</fullName>
    </recommendedName>
</protein>
<feature type="domain" description="EGF-like" evidence="16">
    <location>
        <begin position="959"/>
        <end position="999"/>
    </location>
</feature>
<dbReference type="GO" id="GO:0005886">
    <property type="term" value="C:plasma membrane"/>
    <property type="evidence" value="ECO:0007669"/>
    <property type="project" value="TreeGrafter"/>
</dbReference>
<dbReference type="Gene3D" id="2.40.155.10">
    <property type="entry name" value="Green fluorescent protein"/>
    <property type="match status" value="1"/>
</dbReference>
<evidence type="ECO:0000259" key="16">
    <source>
        <dbReference type="PROSITE" id="PS50026"/>
    </source>
</evidence>
<evidence type="ECO:0000256" key="15">
    <source>
        <dbReference type="SAM" id="SignalP"/>
    </source>
</evidence>
<evidence type="ECO:0000256" key="12">
    <source>
        <dbReference type="PROSITE-ProRule" id="PRU00076"/>
    </source>
</evidence>
<feature type="repeat" description="LDL-receptor class B" evidence="13">
    <location>
        <begin position="1089"/>
        <end position="1132"/>
    </location>
</feature>
<dbReference type="InterPro" id="IPR000742">
    <property type="entry name" value="EGF"/>
</dbReference>
<dbReference type="PROSITE" id="PS00010">
    <property type="entry name" value="ASX_HYDROXYL"/>
    <property type="match status" value="1"/>
</dbReference>
<dbReference type="SMART" id="SM00135">
    <property type="entry name" value="LY"/>
    <property type="match status" value="4"/>
</dbReference>
<organism evidence="19 20">
    <name type="scientific">Hermetia illucens</name>
    <name type="common">Black soldier fly</name>
    <dbReference type="NCBI Taxonomy" id="343691"/>
    <lineage>
        <taxon>Eukaryota</taxon>
        <taxon>Metazoa</taxon>
        <taxon>Ecdysozoa</taxon>
        <taxon>Arthropoda</taxon>
        <taxon>Hexapoda</taxon>
        <taxon>Insecta</taxon>
        <taxon>Pterygota</taxon>
        <taxon>Neoptera</taxon>
        <taxon>Endopterygota</taxon>
        <taxon>Diptera</taxon>
        <taxon>Brachycera</taxon>
        <taxon>Stratiomyomorpha</taxon>
        <taxon>Stratiomyidae</taxon>
        <taxon>Hermetiinae</taxon>
        <taxon>Hermetia</taxon>
    </lineage>
</organism>
<evidence type="ECO:0000256" key="6">
    <source>
        <dbReference type="ARBA" id="ARBA00022737"/>
    </source>
</evidence>
<feature type="disulfide bond" evidence="12">
    <location>
        <begin position="804"/>
        <end position="821"/>
    </location>
</feature>
<dbReference type="Gene3D" id="2.120.10.30">
    <property type="entry name" value="TolB, C-terminal domain"/>
    <property type="match status" value="1"/>
</dbReference>
<evidence type="ECO:0000259" key="17">
    <source>
        <dbReference type="PROSITE" id="PS50993"/>
    </source>
</evidence>
<dbReference type="GO" id="GO:0060070">
    <property type="term" value="P:canonical Wnt signaling pathway"/>
    <property type="evidence" value="ECO:0007669"/>
    <property type="project" value="TreeGrafter"/>
</dbReference>
<dbReference type="Proteomes" id="UP000594454">
    <property type="component" value="Chromosome 1"/>
</dbReference>
<dbReference type="Pfam" id="PF00058">
    <property type="entry name" value="Ldl_recept_b"/>
    <property type="match status" value="3"/>
</dbReference>
<dbReference type="PROSITE" id="PS51120">
    <property type="entry name" value="LDLRB"/>
    <property type="match status" value="3"/>
</dbReference>
<dbReference type="SMART" id="SM00181">
    <property type="entry name" value="EGF"/>
    <property type="match status" value="10"/>
</dbReference>
<keyword evidence="20" id="KW-1185">Reference proteome</keyword>
<comment type="subcellular location">
    <subcellularLocation>
        <location evidence="1">Secreted</location>
        <location evidence="1">Extracellular space</location>
        <location evidence="1">Extracellular matrix</location>
        <location evidence="1">Basement membrane</location>
    </subcellularLocation>
</comment>
<evidence type="ECO:0000256" key="11">
    <source>
        <dbReference type="ARBA" id="ARBA00023180"/>
    </source>
</evidence>
<name>A0A7R8UDX5_HERIL</name>
<keyword evidence="8" id="KW-0084">Basement membrane</keyword>
<feature type="signal peptide" evidence="15">
    <location>
        <begin position="1"/>
        <end position="20"/>
    </location>
</feature>
<evidence type="ECO:0000256" key="10">
    <source>
        <dbReference type="ARBA" id="ARBA00023157"/>
    </source>
</evidence>
<evidence type="ECO:0000256" key="1">
    <source>
        <dbReference type="ARBA" id="ARBA00004302"/>
    </source>
</evidence>
<dbReference type="GO" id="GO:0005604">
    <property type="term" value="C:basement membrane"/>
    <property type="evidence" value="ECO:0007669"/>
    <property type="project" value="UniProtKB-SubCell"/>
</dbReference>
<dbReference type="InterPro" id="IPR006605">
    <property type="entry name" value="G2_nidogen/fibulin_G2F"/>
</dbReference>
<dbReference type="GO" id="GO:0007160">
    <property type="term" value="P:cell-matrix adhesion"/>
    <property type="evidence" value="ECO:0007669"/>
    <property type="project" value="InterPro"/>
</dbReference>
<dbReference type="CDD" id="cd00054">
    <property type="entry name" value="EGF_CA"/>
    <property type="match status" value="1"/>
</dbReference>
<dbReference type="InterPro" id="IPR049883">
    <property type="entry name" value="NOTCH1_EGF-like"/>
</dbReference>
<evidence type="ECO:0000313" key="19">
    <source>
        <dbReference type="EMBL" id="CAD7078769.1"/>
    </source>
</evidence>
<dbReference type="InterPro" id="IPR000152">
    <property type="entry name" value="EGF-type_Asp/Asn_hydroxyl_site"/>
</dbReference>
<dbReference type="InParanoid" id="A0A7R8UDX5"/>
<dbReference type="FunFam" id="2.10.25.10:FF:000038">
    <property type="entry name" value="Fibrillin 2"/>
    <property type="match status" value="1"/>
</dbReference>
<dbReference type="PROSITE" id="PS51220">
    <property type="entry name" value="NIDO"/>
    <property type="match status" value="1"/>
</dbReference>
<dbReference type="EMBL" id="LR899009">
    <property type="protein sequence ID" value="CAD7078769.1"/>
    <property type="molecule type" value="Genomic_DNA"/>
</dbReference>
<evidence type="ECO:0000259" key="18">
    <source>
        <dbReference type="PROSITE" id="PS51220"/>
    </source>
</evidence>
<evidence type="ECO:0000256" key="3">
    <source>
        <dbReference type="ARBA" id="ARBA00022530"/>
    </source>
</evidence>
<feature type="compositionally biased region" description="Basic and acidic residues" evidence="14">
    <location>
        <begin position="622"/>
        <end position="634"/>
    </location>
</feature>
<dbReference type="Pfam" id="PF07474">
    <property type="entry name" value="G2F"/>
    <property type="match status" value="1"/>
</dbReference>
<feature type="disulfide bond" evidence="12">
    <location>
        <begin position="882"/>
        <end position="899"/>
    </location>
</feature>
<gene>
    <name evidence="19" type="ORF">HERILL_LOCUS2021</name>
</gene>
<dbReference type="Pfam" id="PF06119">
    <property type="entry name" value="NIDO"/>
    <property type="match status" value="1"/>
</dbReference>
<dbReference type="SMART" id="SM00179">
    <property type="entry name" value="EGF_CA"/>
    <property type="match status" value="3"/>
</dbReference>
<feature type="domain" description="EGF-like" evidence="16">
    <location>
        <begin position="793"/>
        <end position="835"/>
    </location>
</feature>
<accession>A0A7R8UDX5</accession>
<dbReference type="GO" id="GO:0017147">
    <property type="term" value="F:Wnt-protein binding"/>
    <property type="evidence" value="ECO:0007669"/>
    <property type="project" value="TreeGrafter"/>
</dbReference>
<dbReference type="Gene3D" id="2.10.25.10">
    <property type="entry name" value="Laminin"/>
    <property type="match status" value="7"/>
</dbReference>
<dbReference type="OrthoDB" id="6375837at2759"/>
<dbReference type="FunCoup" id="A0A7R8UDX5">
    <property type="interactions" value="32"/>
</dbReference>
<dbReference type="SUPFAM" id="SSF54511">
    <property type="entry name" value="GFP-like"/>
    <property type="match status" value="1"/>
</dbReference>
<dbReference type="SUPFAM" id="SSF63825">
    <property type="entry name" value="YWTD domain"/>
    <property type="match status" value="1"/>
</dbReference>
<proteinExistence type="predicted"/>
<keyword evidence="11" id="KW-0325">Glycoprotein</keyword>
<dbReference type="InterPro" id="IPR018097">
    <property type="entry name" value="EGF_Ca-bd_CS"/>
</dbReference>
<feature type="domain" description="EGF-like" evidence="16">
    <location>
        <begin position="750"/>
        <end position="791"/>
    </location>
</feature>
<reference evidence="19 20" key="1">
    <citation type="submission" date="2020-11" db="EMBL/GenBank/DDBJ databases">
        <authorList>
            <person name="Wallbank WR R."/>
            <person name="Pardo Diaz C."/>
            <person name="Kozak K."/>
            <person name="Martin S."/>
            <person name="Jiggins C."/>
            <person name="Moest M."/>
            <person name="Warren A I."/>
            <person name="Generalovic N T."/>
            <person name="Byers J.R.P. K."/>
            <person name="Montejo-Kovacevich G."/>
            <person name="Yen C E."/>
        </authorList>
    </citation>
    <scope>NUCLEOTIDE SEQUENCE [LARGE SCALE GENOMIC DNA]</scope>
</reference>
<feature type="domain" description="Nidogen G2 beta-barrel" evidence="17">
    <location>
        <begin position="309"/>
        <end position="535"/>
    </location>
</feature>
<dbReference type="SMART" id="SM00539">
    <property type="entry name" value="NIDO"/>
    <property type="match status" value="1"/>
</dbReference>
<dbReference type="InterPro" id="IPR003886">
    <property type="entry name" value="NIDO_dom"/>
</dbReference>
<keyword evidence="10 12" id="KW-1015">Disulfide bond</keyword>
<evidence type="ECO:0000256" key="7">
    <source>
        <dbReference type="ARBA" id="ARBA00022837"/>
    </source>
</evidence>
<dbReference type="PROSITE" id="PS01187">
    <property type="entry name" value="EGF_CA"/>
    <property type="match status" value="1"/>
</dbReference>
<dbReference type="GO" id="GO:0042813">
    <property type="term" value="F:Wnt receptor activity"/>
    <property type="evidence" value="ECO:0007669"/>
    <property type="project" value="TreeGrafter"/>
</dbReference>
<keyword evidence="4 12" id="KW-0245">EGF-like domain</keyword>
<evidence type="ECO:0008006" key="21">
    <source>
        <dbReference type="Google" id="ProtNLM"/>
    </source>
</evidence>
<feature type="chain" id="PRO_5030868468" description="Nidogen" evidence="15">
    <location>
        <begin position="21"/>
        <end position="1315"/>
    </location>
</feature>
<dbReference type="Pfam" id="PF12947">
    <property type="entry name" value="EGF_3"/>
    <property type="match status" value="2"/>
</dbReference>
<dbReference type="InterPro" id="IPR009030">
    <property type="entry name" value="Growth_fac_rcpt_cys_sf"/>
</dbReference>
<dbReference type="Pfam" id="PF07645">
    <property type="entry name" value="EGF_CA"/>
    <property type="match status" value="1"/>
</dbReference>
<dbReference type="PANTHER" id="PTHR46513">
    <property type="entry name" value="VITELLOGENIN RECEPTOR-LIKE PROTEIN-RELATED-RELATED"/>
    <property type="match status" value="1"/>
</dbReference>
<feature type="domain" description="EGF-like" evidence="16">
    <location>
        <begin position="916"/>
        <end position="958"/>
    </location>
</feature>
<feature type="domain" description="EGF-like" evidence="16">
    <location>
        <begin position="873"/>
        <end position="914"/>
    </location>
</feature>
<feature type="region of interest" description="Disordered" evidence="14">
    <location>
        <begin position="622"/>
        <end position="651"/>
    </location>
</feature>
<keyword evidence="2" id="KW-0964">Secreted</keyword>
<keyword evidence="9" id="KW-0130">Cell adhesion</keyword>
<evidence type="ECO:0000256" key="13">
    <source>
        <dbReference type="PROSITE-ProRule" id="PRU00461"/>
    </source>
</evidence>
<dbReference type="SUPFAM" id="SSF57184">
    <property type="entry name" value="Growth factor receptor domain"/>
    <property type="match status" value="2"/>
</dbReference>
<feature type="repeat" description="LDL-receptor class B" evidence="13">
    <location>
        <begin position="1133"/>
        <end position="1178"/>
    </location>
</feature>
<dbReference type="SMART" id="SM00682">
    <property type="entry name" value="G2F"/>
    <property type="match status" value="1"/>
</dbReference>
<keyword evidence="3" id="KW-0272">Extracellular matrix</keyword>
<dbReference type="PANTHER" id="PTHR46513:SF13">
    <property type="entry name" value="EGF-LIKE DOMAIN-CONTAINING PROTEIN"/>
    <property type="match status" value="1"/>
</dbReference>
<evidence type="ECO:0000256" key="4">
    <source>
        <dbReference type="ARBA" id="ARBA00022536"/>
    </source>
</evidence>
<keyword evidence="5 15" id="KW-0732">Signal</keyword>
<dbReference type="InterPro" id="IPR000033">
    <property type="entry name" value="LDLR_classB_rpt"/>
</dbReference>
<feature type="disulfide bond" evidence="12">
    <location>
        <begin position="760"/>
        <end position="777"/>
    </location>
</feature>
<evidence type="ECO:0000256" key="8">
    <source>
        <dbReference type="ARBA" id="ARBA00022869"/>
    </source>
</evidence>
<feature type="repeat" description="LDL-receptor class B" evidence="13">
    <location>
        <begin position="1046"/>
        <end position="1088"/>
    </location>
</feature>
<dbReference type="PROSITE" id="PS50026">
    <property type="entry name" value="EGF_3"/>
    <property type="match status" value="6"/>
</dbReference>
<keyword evidence="6" id="KW-0677">Repeat</keyword>
<dbReference type="InterPro" id="IPR024731">
    <property type="entry name" value="NELL2-like_EGF"/>
</dbReference>
<feature type="domain" description="EGF-like" evidence="16">
    <location>
        <begin position="576"/>
        <end position="615"/>
    </location>
</feature>
<comment type="caution">
    <text evidence="12">Lacks conserved residue(s) required for the propagation of feature annotation.</text>
</comment>
<dbReference type="InterPro" id="IPR001881">
    <property type="entry name" value="EGF-like_Ca-bd_dom"/>
</dbReference>
<dbReference type="FunFam" id="2.120.10.30:FF:000241">
    <property type="entry name" value="Low-density lipoprotein receptor-related protein 6"/>
    <property type="match status" value="1"/>
</dbReference>
<dbReference type="PROSITE" id="PS50993">
    <property type="entry name" value="NIDOGEN_G2"/>
    <property type="match status" value="1"/>
</dbReference>
<dbReference type="InterPro" id="IPR050778">
    <property type="entry name" value="Cueball_EGF_LRP_Nidogen"/>
</dbReference>
<evidence type="ECO:0000256" key="2">
    <source>
        <dbReference type="ARBA" id="ARBA00022525"/>
    </source>
</evidence>
<evidence type="ECO:0000313" key="20">
    <source>
        <dbReference type="Proteomes" id="UP000594454"/>
    </source>
</evidence>
<keyword evidence="7" id="KW-0106">Calcium</keyword>
<evidence type="ECO:0000256" key="9">
    <source>
        <dbReference type="ARBA" id="ARBA00022889"/>
    </source>
</evidence>
<feature type="domain" description="NIDO" evidence="18">
    <location>
        <begin position="93"/>
        <end position="246"/>
    </location>
</feature>
<evidence type="ECO:0000256" key="14">
    <source>
        <dbReference type="SAM" id="MobiDB-lite"/>
    </source>
</evidence>
<dbReference type="InterPro" id="IPR011042">
    <property type="entry name" value="6-blade_b-propeller_TolB-like"/>
</dbReference>
<evidence type="ECO:0000256" key="5">
    <source>
        <dbReference type="ARBA" id="ARBA00022729"/>
    </source>
</evidence>
<sequence length="1315" mass="146319">MSMQKFVWLVLLLCVGRARPQDNHMYSYFDEHSTIIAKGDSEFDFVKLETPIHFYSEQYDHIYVNTNGILTFVTEYPDYINQPIPLEYPTIAVFYSNIDTTDADETTLVLFFKSQNPEKLAKASDLVRRSFTGSEDFQATVIYVATWENVGYYSAKNDKVNTFQVAIICNEDETYVQFIYPPNGLNWFQAELGELGLPDIRAQAGFMSEDGRFYTVPGSATDNVRYLNSLSNINIPGVWLFRVGALGYHDNVGLPNVENLLEPPQPRTCAEGRHKCSVHASCVDTSSGFCCRCEEEYYGNGFQCIKKSAPIRVTGTISGSINGQSIDDNTKLQSYVILEDGRSYTAINPINADLGQKLQLVLPIGGAIGWLFAKPFGSAKNGFDLTGGTLNHFSSLTFSDTNEIFSVNQTFEGINYWDQLAVKVEVSGNLPPVPEGSKFQISDFMDEYRFISDNEIQSVGTIQVHVSETQTIEYSLDQWITFKRCRLDDEAELATQPPVLEKLSKISLDYHDRESAIRIGMLNKIGVDPESNPCTDGTANCGDNTICIPRGDEYDCVCKNGFTVYPSESPVDICVDIDECQGPNACDEHAYCTNELGGYSCRCIEGYWGNGRVCQQIGNSENRVDEPEGYRPPEPEPAESTTLPSQPEEPYYNENTDLTESECHKCSEYAFCVNNKCICNDGFSGDGYECIPACPPGEIWISDRCVHPDFEDQLQENETIDICDADGVCYCPAGYQYGVERNICIRVYDVPLSCHQEFNCHPNATCQYFDEEQGHKCVCQRGYEGDGTTCTKIEVSCTTKEDLCDVHASCVYNEAIGKSECRCDKGYEGNGFSCQLAPECIHDSDCGENTQCDKGVCLCLLGFERDISDFCVPSGLCGGVYCAENALCRMDRMTQNPYCECIEGFTGDGVKSCISIPSPCNVRNNCGLHATCAPVNDEYRRYECRCDPGYYGDGYLCVEEQNCRNTPNLCDPNARCVTAADGLQCICNPGFLGNGSHCKEISQHESGFLLISQGVVILRLPLDGKLGKPISVAQMAIGLDNDCAEGRIYWGDISAKKIMSSKYDGTDVKPFITEDISSPEGIAVDWISRRLYWTDSEKDTIEVANLDNSTQRATIVNKFLVNPRGIAVDPLRNKLYWSDWNRDAPKIEMSDLDGTDREIILNKPSVLLPNSLVIHRSMGDPCFADAGTGKIECFDVNKKTLRTIADSLKYPFGLSSTSDHFYWTDWHTKRIESIDIYGTRKESIRTPFFGSHKMFGMVAITDDCPIHHSPCMADNGGCGSDRLCLINYKSPSGKSCKCIHGSAHCPNDVNSVEFL</sequence>
<dbReference type="InterPro" id="IPR009017">
    <property type="entry name" value="GFP"/>
</dbReference>
<dbReference type="PROSITE" id="PS01186">
    <property type="entry name" value="EGF_2"/>
    <property type="match status" value="6"/>
</dbReference>